<evidence type="ECO:0000256" key="8">
    <source>
        <dbReference type="ARBA" id="ARBA00022777"/>
    </source>
</evidence>
<dbReference type="RefSeq" id="WP_190313476.1">
    <property type="nucleotide sequence ID" value="NZ_JACNYL010000002.1"/>
</dbReference>
<keyword evidence="8 16" id="KW-0418">Kinase</keyword>
<dbReference type="Gene3D" id="1.10.287.3610">
    <property type="match status" value="1"/>
</dbReference>
<keyword evidence="17" id="KW-1185">Reference proteome</keyword>
<dbReference type="CDD" id="cd14265">
    <property type="entry name" value="UDPK_IM_like"/>
    <property type="match status" value="1"/>
</dbReference>
<dbReference type="EMBL" id="JACNYL010000002">
    <property type="protein sequence ID" value="MBD1421740.1"/>
    <property type="molecule type" value="Genomic_DNA"/>
</dbReference>
<evidence type="ECO:0000256" key="4">
    <source>
        <dbReference type="ARBA" id="ARBA00022516"/>
    </source>
</evidence>
<dbReference type="InterPro" id="IPR033717">
    <property type="entry name" value="UDPK"/>
</dbReference>
<dbReference type="Pfam" id="PF01219">
    <property type="entry name" value="DAGK_prokar"/>
    <property type="match status" value="1"/>
</dbReference>
<proteinExistence type="inferred from homology"/>
<comment type="subcellular location">
    <subcellularLocation>
        <location evidence="1">Cell membrane</location>
        <topology evidence="1">Multi-pass membrane protein</topology>
    </subcellularLocation>
</comment>
<evidence type="ECO:0000256" key="10">
    <source>
        <dbReference type="ARBA" id="ARBA00022989"/>
    </source>
</evidence>
<keyword evidence="4" id="KW-0444">Lipid biosynthesis</keyword>
<feature type="transmembrane region" description="Helical" evidence="15">
    <location>
        <begin position="99"/>
        <end position="121"/>
    </location>
</feature>
<evidence type="ECO:0000256" key="5">
    <source>
        <dbReference type="ARBA" id="ARBA00022679"/>
    </source>
</evidence>
<evidence type="ECO:0000256" key="12">
    <source>
        <dbReference type="ARBA" id="ARBA00023136"/>
    </source>
</evidence>
<dbReference type="Proteomes" id="UP000651112">
    <property type="component" value="Unassembled WGS sequence"/>
</dbReference>
<evidence type="ECO:0000256" key="3">
    <source>
        <dbReference type="ARBA" id="ARBA00022475"/>
    </source>
</evidence>
<name>A0ABR7XRD9_9SPHI</name>
<comment type="caution">
    <text evidence="16">The sequence shown here is derived from an EMBL/GenBank/DDBJ whole genome shotgun (WGS) entry which is preliminary data.</text>
</comment>
<comment type="similarity">
    <text evidence="2">Belongs to the bacterial diacylglycerol kinase family.</text>
</comment>
<evidence type="ECO:0000256" key="9">
    <source>
        <dbReference type="ARBA" id="ARBA00022840"/>
    </source>
</evidence>
<keyword evidence="5" id="KW-0808">Transferase</keyword>
<evidence type="ECO:0000256" key="2">
    <source>
        <dbReference type="ARBA" id="ARBA00005967"/>
    </source>
</evidence>
<keyword evidence="10 15" id="KW-1133">Transmembrane helix</keyword>
<feature type="transmembrane region" description="Helical" evidence="15">
    <location>
        <begin position="58"/>
        <end position="78"/>
    </location>
</feature>
<dbReference type="PANTHER" id="PTHR34299">
    <property type="entry name" value="DIACYLGLYCEROL KINASE"/>
    <property type="match status" value="1"/>
</dbReference>
<gene>
    <name evidence="16" type="ORF">H8B21_09195</name>
</gene>
<evidence type="ECO:0000313" key="16">
    <source>
        <dbReference type="EMBL" id="MBD1421740.1"/>
    </source>
</evidence>
<reference evidence="16 17" key="1">
    <citation type="submission" date="2020-08" db="EMBL/GenBank/DDBJ databases">
        <title>Sphingobacterium sp. DN00404 isolated from aquaculture water.</title>
        <authorList>
            <person name="Zhang M."/>
        </authorList>
    </citation>
    <scope>NUCLEOTIDE SEQUENCE [LARGE SCALE GENOMIC DNA]</scope>
    <source>
        <strain evidence="16 17">KCTC 42746</strain>
    </source>
</reference>
<sequence length="127" mass="14147">MSSNNKKFTFARRIGSFKYAIEGLLHLIRQEPNARIHIIAAIVAIMCGWYFDIDKSEWLAVILCIGIVFTTEIINTAVEHICDYISPAYHHKIKIIKDLAAAAVLISALMSAVIAGCIFVPKLLTML</sequence>
<evidence type="ECO:0000256" key="1">
    <source>
        <dbReference type="ARBA" id="ARBA00004651"/>
    </source>
</evidence>
<dbReference type="InterPro" id="IPR000829">
    <property type="entry name" value="DAGK"/>
</dbReference>
<evidence type="ECO:0000256" key="13">
    <source>
        <dbReference type="ARBA" id="ARBA00023209"/>
    </source>
</evidence>
<evidence type="ECO:0000256" key="14">
    <source>
        <dbReference type="ARBA" id="ARBA00023264"/>
    </source>
</evidence>
<dbReference type="InterPro" id="IPR036945">
    <property type="entry name" value="DAGK_sf"/>
</dbReference>
<keyword evidence="3" id="KW-1003">Cell membrane</keyword>
<keyword evidence="7" id="KW-0547">Nucleotide-binding</keyword>
<evidence type="ECO:0000256" key="7">
    <source>
        <dbReference type="ARBA" id="ARBA00022741"/>
    </source>
</evidence>
<feature type="transmembrane region" description="Helical" evidence="15">
    <location>
        <begin position="34"/>
        <end position="52"/>
    </location>
</feature>
<evidence type="ECO:0000313" key="17">
    <source>
        <dbReference type="Proteomes" id="UP000651112"/>
    </source>
</evidence>
<keyword evidence="13" id="KW-0594">Phospholipid biosynthesis</keyword>
<keyword evidence="14" id="KW-1208">Phospholipid metabolism</keyword>
<keyword evidence="9" id="KW-0067">ATP-binding</keyword>
<evidence type="ECO:0000256" key="6">
    <source>
        <dbReference type="ARBA" id="ARBA00022692"/>
    </source>
</evidence>
<organism evidence="16 17">
    <name type="scientific">Sphingobacterium chuzhouense</name>
    <dbReference type="NCBI Taxonomy" id="1742264"/>
    <lineage>
        <taxon>Bacteria</taxon>
        <taxon>Pseudomonadati</taxon>
        <taxon>Bacteroidota</taxon>
        <taxon>Sphingobacteriia</taxon>
        <taxon>Sphingobacteriales</taxon>
        <taxon>Sphingobacteriaceae</taxon>
        <taxon>Sphingobacterium</taxon>
    </lineage>
</organism>
<dbReference type="PANTHER" id="PTHR34299:SF1">
    <property type="entry name" value="DIACYLGLYCEROL KINASE"/>
    <property type="match status" value="1"/>
</dbReference>
<keyword evidence="12 15" id="KW-0472">Membrane</keyword>
<evidence type="ECO:0000256" key="15">
    <source>
        <dbReference type="SAM" id="Phobius"/>
    </source>
</evidence>
<protein>
    <submittedName>
        <fullName evidence="16">Diacylglycerol kinase family protein</fullName>
    </submittedName>
</protein>
<evidence type="ECO:0000256" key="11">
    <source>
        <dbReference type="ARBA" id="ARBA00023098"/>
    </source>
</evidence>
<keyword evidence="11" id="KW-0443">Lipid metabolism</keyword>
<dbReference type="GO" id="GO:0016301">
    <property type="term" value="F:kinase activity"/>
    <property type="evidence" value="ECO:0007669"/>
    <property type="project" value="UniProtKB-KW"/>
</dbReference>
<accession>A0ABR7XRD9</accession>
<keyword evidence="6 15" id="KW-0812">Transmembrane</keyword>